<gene>
    <name evidence="2" type="ORF">ACFPYK_17455</name>
</gene>
<evidence type="ECO:0000256" key="1">
    <source>
        <dbReference type="SAM" id="MobiDB-lite"/>
    </source>
</evidence>
<feature type="compositionally biased region" description="Low complexity" evidence="1">
    <location>
        <begin position="244"/>
        <end position="255"/>
    </location>
</feature>
<dbReference type="RefSeq" id="WP_153816628.1">
    <property type="nucleotide sequence ID" value="NZ_JBHSQL010000016.1"/>
</dbReference>
<name>A0ABW1QRI6_9ACTN</name>
<sequence length="255" mass="26013">MSSVMRPAGKLPPGVYWRRRLLLLAIVLLLGWFVVRVVGGEGDSSAKEPEATEPTPTAATSATAPAPAQKPRKAKDVQVDVRFAPVQGACPAEAVTVSPSVRAGAYAGRAVAVTLRVVSVSPQPCTVRIDPSTFVLGVKGDDGAVWSTQTCEGVEARTVDVHPSWATVVEVAWNGRADADSCDDKGEFVAPGGYTAQAALLGGDPVSAEFTLTPAPTPTPTPPTAKPAPQGTGGPTPSTPASPKPGSTPTTSTSP</sequence>
<dbReference type="EMBL" id="JBHSQL010000016">
    <property type="protein sequence ID" value="MFC6151195.1"/>
    <property type="molecule type" value="Genomic_DNA"/>
</dbReference>
<feature type="compositionally biased region" description="Low complexity" evidence="1">
    <location>
        <begin position="52"/>
        <end position="69"/>
    </location>
</feature>
<proteinExistence type="predicted"/>
<organism evidence="2 3">
    <name type="scientific">Mumia xiangluensis</name>
    <dbReference type="NCBI Taxonomy" id="1678900"/>
    <lineage>
        <taxon>Bacteria</taxon>
        <taxon>Bacillati</taxon>
        <taxon>Actinomycetota</taxon>
        <taxon>Actinomycetes</taxon>
        <taxon>Propionibacteriales</taxon>
        <taxon>Nocardioidaceae</taxon>
        <taxon>Mumia</taxon>
    </lineage>
</organism>
<protein>
    <recommendedName>
        <fullName evidence="4">Intracellular proteinase inhibitor</fullName>
    </recommendedName>
</protein>
<comment type="caution">
    <text evidence="2">The sequence shown here is derived from an EMBL/GenBank/DDBJ whole genome shotgun (WGS) entry which is preliminary data.</text>
</comment>
<evidence type="ECO:0008006" key="4">
    <source>
        <dbReference type="Google" id="ProtNLM"/>
    </source>
</evidence>
<keyword evidence="3" id="KW-1185">Reference proteome</keyword>
<feature type="region of interest" description="Disordered" evidence="1">
    <location>
        <begin position="205"/>
        <end position="255"/>
    </location>
</feature>
<feature type="region of interest" description="Disordered" evidence="1">
    <location>
        <begin position="42"/>
        <end position="74"/>
    </location>
</feature>
<feature type="compositionally biased region" description="Low complexity" evidence="1">
    <location>
        <begin position="227"/>
        <end position="236"/>
    </location>
</feature>
<accession>A0ABW1QRI6</accession>
<evidence type="ECO:0000313" key="2">
    <source>
        <dbReference type="EMBL" id="MFC6151195.1"/>
    </source>
</evidence>
<dbReference type="Proteomes" id="UP001596097">
    <property type="component" value="Unassembled WGS sequence"/>
</dbReference>
<feature type="compositionally biased region" description="Pro residues" evidence="1">
    <location>
        <begin position="215"/>
        <end position="226"/>
    </location>
</feature>
<reference evidence="3" key="1">
    <citation type="journal article" date="2019" name="Int. J. Syst. Evol. Microbiol.">
        <title>The Global Catalogue of Microorganisms (GCM) 10K type strain sequencing project: providing services to taxonomists for standard genome sequencing and annotation.</title>
        <authorList>
            <consortium name="The Broad Institute Genomics Platform"/>
            <consortium name="The Broad Institute Genome Sequencing Center for Infectious Disease"/>
            <person name="Wu L."/>
            <person name="Ma J."/>
        </authorList>
    </citation>
    <scope>NUCLEOTIDE SEQUENCE [LARGE SCALE GENOMIC DNA]</scope>
    <source>
        <strain evidence="3">CGMCC 4.7198</strain>
    </source>
</reference>
<evidence type="ECO:0000313" key="3">
    <source>
        <dbReference type="Proteomes" id="UP001596097"/>
    </source>
</evidence>